<evidence type="ECO:0000313" key="3">
    <source>
        <dbReference type="Proteomes" id="UP000184368"/>
    </source>
</evidence>
<dbReference type="STRING" id="1302690.BUE76_08145"/>
<dbReference type="AlphaFoldDB" id="A0A1M5CLL0"/>
<accession>A0A1M5CLL0</accession>
<feature type="domain" description="Cyclophilin-like" evidence="1">
    <location>
        <begin position="98"/>
        <end position="206"/>
    </location>
</feature>
<keyword evidence="3" id="KW-1185">Reference proteome</keyword>
<dbReference type="EMBL" id="FQUO01000009">
    <property type="protein sequence ID" value="SHF55654.1"/>
    <property type="molecule type" value="Genomic_DNA"/>
</dbReference>
<evidence type="ECO:0000259" key="1">
    <source>
        <dbReference type="Pfam" id="PF18050"/>
    </source>
</evidence>
<dbReference type="SUPFAM" id="SSF50891">
    <property type="entry name" value="Cyclophilin-like"/>
    <property type="match status" value="1"/>
</dbReference>
<dbReference type="Proteomes" id="UP000184368">
    <property type="component" value="Unassembled WGS sequence"/>
</dbReference>
<evidence type="ECO:0000313" key="2">
    <source>
        <dbReference type="EMBL" id="SHF55654.1"/>
    </source>
</evidence>
<dbReference type="Gene3D" id="2.40.100.20">
    <property type="match status" value="1"/>
</dbReference>
<dbReference type="Pfam" id="PF18050">
    <property type="entry name" value="Cyclophil_like2"/>
    <property type="match status" value="1"/>
</dbReference>
<dbReference type="InterPro" id="IPR041183">
    <property type="entry name" value="Cyclophilin-like"/>
</dbReference>
<name>A0A1M5CLL0_9BACT</name>
<dbReference type="InterPro" id="IPR029000">
    <property type="entry name" value="Cyclophilin-like_dom_sf"/>
</dbReference>
<organism evidence="2 3">
    <name type="scientific">Cnuella takakiae</name>
    <dbReference type="NCBI Taxonomy" id="1302690"/>
    <lineage>
        <taxon>Bacteria</taxon>
        <taxon>Pseudomonadati</taxon>
        <taxon>Bacteroidota</taxon>
        <taxon>Chitinophagia</taxon>
        <taxon>Chitinophagales</taxon>
        <taxon>Chitinophagaceae</taxon>
        <taxon>Cnuella</taxon>
    </lineage>
</organism>
<sequence>MLPLEALGIGFVPFSPLGKGTCQIPACNNKVEAICRTCFHQHHQPTCKTSIMKHFALLLFCACFLVASCASCEKGNAAPETGNNPSDSTTPTGVNMRIIVGNSRFTATLYDHAAAAAFKALLPVTVNMIELNGNEKYVDLPAGLPAKASNPGTIQAGDLMLYGAKTLVLFYKTFSTSYSYTKLGKIDDPAGLVAAVGSGNATVTFSME</sequence>
<protein>
    <recommendedName>
        <fullName evidence="1">Cyclophilin-like domain-containing protein</fullName>
    </recommendedName>
</protein>
<gene>
    <name evidence="2" type="ORF">SAMN05444008_109128</name>
</gene>
<proteinExistence type="predicted"/>
<reference evidence="2 3" key="1">
    <citation type="submission" date="2016-11" db="EMBL/GenBank/DDBJ databases">
        <authorList>
            <person name="Jaros S."/>
            <person name="Januszkiewicz K."/>
            <person name="Wedrychowicz H."/>
        </authorList>
    </citation>
    <scope>NUCLEOTIDE SEQUENCE [LARGE SCALE GENOMIC DNA]</scope>
    <source>
        <strain evidence="2 3">DSM 26897</strain>
    </source>
</reference>